<dbReference type="EMBL" id="CACRXK020004924">
    <property type="protein sequence ID" value="CAB4004508.1"/>
    <property type="molecule type" value="Genomic_DNA"/>
</dbReference>
<dbReference type="InterPro" id="IPR056264">
    <property type="entry name" value="R2_ABCA1-4-like"/>
</dbReference>
<protein>
    <recommendedName>
        <fullName evidence="1">ABCA1-4-like C-terminal R2 regulatory domain-containing protein</fullName>
    </recommendedName>
</protein>
<dbReference type="GO" id="GO:0140359">
    <property type="term" value="F:ABC-type transporter activity"/>
    <property type="evidence" value="ECO:0007669"/>
    <property type="project" value="InterPro"/>
</dbReference>
<proteinExistence type="predicted"/>
<gene>
    <name evidence="2" type="ORF">PACLA_8A013337</name>
</gene>
<reference evidence="2" key="1">
    <citation type="submission" date="2020-04" db="EMBL/GenBank/DDBJ databases">
        <authorList>
            <person name="Alioto T."/>
            <person name="Alioto T."/>
            <person name="Gomez Garrido J."/>
        </authorList>
    </citation>
    <scope>NUCLEOTIDE SEQUENCE</scope>
    <source>
        <strain evidence="2">A484AB</strain>
    </source>
</reference>
<evidence type="ECO:0000313" key="2">
    <source>
        <dbReference type="EMBL" id="CAB4004508.1"/>
    </source>
</evidence>
<dbReference type="GO" id="GO:0016020">
    <property type="term" value="C:membrane"/>
    <property type="evidence" value="ECO:0007669"/>
    <property type="project" value="InterPro"/>
</dbReference>
<dbReference type="Pfam" id="PF23321">
    <property type="entry name" value="R1_ABCA1"/>
    <property type="match status" value="1"/>
</dbReference>
<dbReference type="AlphaFoldDB" id="A0A6S7IQF8"/>
<name>A0A6S7IQF8_PARCT</name>
<evidence type="ECO:0000259" key="1">
    <source>
        <dbReference type="Pfam" id="PF23321"/>
    </source>
</evidence>
<organism evidence="2 3">
    <name type="scientific">Paramuricea clavata</name>
    <name type="common">Red gorgonian</name>
    <name type="synonym">Violescent sea-whip</name>
    <dbReference type="NCBI Taxonomy" id="317549"/>
    <lineage>
        <taxon>Eukaryota</taxon>
        <taxon>Metazoa</taxon>
        <taxon>Cnidaria</taxon>
        <taxon>Anthozoa</taxon>
        <taxon>Octocorallia</taxon>
        <taxon>Malacalcyonacea</taxon>
        <taxon>Plexauridae</taxon>
        <taxon>Paramuricea</taxon>
    </lineage>
</organism>
<dbReference type="PANTHER" id="PTHR19229:SF268">
    <property type="entry name" value="ABC TRANSPORTER DOMAIN-CONTAINING PROTEIN"/>
    <property type="match status" value="1"/>
</dbReference>
<feature type="domain" description="ABCA1-4-like C-terminal R2 regulatory" evidence="1">
    <location>
        <begin position="116"/>
        <end position="176"/>
    </location>
</feature>
<dbReference type="GO" id="GO:0005319">
    <property type="term" value="F:lipid transporter activity"/>
    <property type="evidence" value="ECO:0007669"/>
    <property type="project" value="TreeGrafter"/>
</dbReference>
<comment type="caution">
    <text evidence="2">The sequence shown here is derived from an EMBL/GenBank/DDBJ whole genome shotgun (WGS) entry which is preliminary data.</text>
</comment>
<sequence>MIDGDGNVNSGDRGDGGSGMEECEALCTQLAIMVNGKFKCLGGIQHLKSKFGSGYTLMLKITPPEMNVVSSGPPSPIAAFNSEQGYFDDPNVTPLRDAYGNPIVIQNGANMTSLDGYVEQAKVFVQQTFPGAMLEESRQGMLTYQIASQNMQWSYVFGALESSKQRLGIVDYSVSQTTLEQVFLNFAKHQFSEERTMLKKKRCFCC</sequence>
<keyword evidence="3" id="KW-1185">Reference proteome</keyword>
<dbReference type="PANTHER" id="PTHR19229">
    <property type="entry name" value="ATP-BINDING CASSETTE TRANSPORTER SUBFAMILY A ABCA"/>
    <property type="match status" value="1"/>
</dbReference>
<dbReference type="OrthoDB" id="6019247at2759"/>
<dbReference type="Proteomes" id="UP001152795">
    <property type="component" value="Unassembled WGS sequence"/>
</dbReference>
<accession>A0A6S7IQF8</accession>
<evidence type="ECO:0000313" key="3">
    <source>
        <dbReference type="Proteomes" id="UP001152795"/>
    </source>
</evidence>
<dbReference type="InterPro" id="IPR026082">
    <property type="entry name" value="ABCA"/>
</dbReference>